<organism evidence="2 3">
    <name type="scientific">Lactuca saligna</name>
    <name type="common">Willowleaf lettuce</name>
    <dbReference type="NCBI Taxonomy" id="75948"/>
    <lineage>
        <taxon>Eukaryota</taxon>
        <taxon>Viridiplantae</taxon>
        <taxon>Streptophyta</taxon>
        <taxon>Embryophyta</taxon>
        <taxon>Tracheophyta</taxon>
        <taxon>Spermatophyta</taxon>
        <taxon>Magnoliopsida</taxon>
        <taxon>eudicotyledons</taxon>
        <taxon>Gunneridae</taxon>
        <taxon>Pentapetalae</taxon>
        <taxon>asterids</taxon>
        <taxon>campanulids</taxon>
        <taxon>Asterales</taxon>
        <taxon>Asteraceae</taxon>
        <taxon>Cichorioideae</taxon>
        <taxon>Cichorieae</taxon>
        <taxon>Lactucinae</taxon>
        <taxon>Lactuca</taxon>
    </lineage>
</organism>
<evidence type="ECO:0000256" key="1">
    <source>
        <dbReference type="SAM" id="MobiDB-lite"/>
    </source>
</evidence>
<gene>
    <name evidence="2" type="ORF">LSALG_LOCUS7321</name>
</gene>
<feature type="compositionally biased region" description="Gly residues" evidence="1">
    <location>
        <begin position="21"/>
        <end position="56"/>
    </location>
</feature>
<reference evidence="2" key="1">
    <citation type="submission" date="2023-04" db="EMBL/GenBank/DDBJ databases">
        <authorList>
            <person name="Vijverberg K."/>
            <person name="Xiong W."/>
            <person name="Schranz E."/>
        </authorList>
    </citation>
    <scope>NUCLEOTIDE SEQUENCE</scope>
</reference>
<sequence length="165" mass="17228">MEYEGQSNAKIVFKGVTTRGGVRGSRGGAMGSKGGTRGKRGGAVGNKGGAVGNKGGKGSKRGGTNSGKTSGGVQDGGMAQVESGGVVEEEEDPPQTETQDGAEEIIHETQPKSEKEEEEGINDTQELPVHLRIMKRRRPSERIVKTKLNKMGCVGTSTNSTLELD</sequence>
<evidence type="ECO:0000313" key="2">
    <source>
        <dbReference type="EMBL" id="CAI9266795.1"/>
    </source>
</evidence>
<name>A0AA35V8C7_LACSI</name>
<accession>A0AA35V8C7</accession>
<dbReference type="EMBL" id="OX465077">
    <property type="protein sequence ID" value="CAI9266795.1"/>
    <property type="molecule type" value="Genomic_DNA"/>
</dbReference>
<evidence type="ECO:0000313" key="3">
    <source>
        <dbReference type="Proteomes" id="UP001177003"/>
    </source>
</evidence>
<proteinExistence type="predicted"/>
<protein>
    <submittedName>
        <fullName evidence="2">Uncharacterized protein</fullName>
    </submittedName>
</protein>
<dbReference type="Proteomes" id="UP001177003">
    <property type="component" value="Chromosome 1"/>
</dbReference>
<feature type="region of interest" description="Disordered" evidence="1">
    <location>
        <begin position="16"/>
        <end position="127"/>
    </location>
</feature>
<feature type="compositionally biased region" description="Basic and acidic residues" evidence="1">
    <location>
        <begin position="104"/>
        <end position="115"/>
    </location>
</feature>
<dbReference type="AlphaFoldDB" id="A0AA35V8C7"/>
<keyword evidence="3" id="KW-1185">Reference proteome</keyword>